<evidence type="ECO:0000256" key="4">
    <source>
        <dbReference type="RuleBase" id="RU003719"/>
    </source>
</evidence>
<evidence type="ECO:0000313" key="7">
    <source>
        <dbReference type="EMBL" id="MBC5738042.1"/>
    </source>
</evidence>
<dbReference type="PANTHER" id="PTHR42789:SF1">
    <property type="entry name" value="D-ISOMER SPECIFIC 2-HYDROXYACID DEHYDROGENASE FAMILY PROTEIN (AFU_ORTHOLOGUE AFUA_6G10090)"/>
    <property type="match status" value="1"/>
</dbReference>
<dbReference type="GO" id="GO:0051287">
    <property type="term" value="F:NAD binding"/>
    <property type="evidence" value="ECO:0007669"/>
    <property type="project" value="InterPro"/>
</dbReference>
<dbReference type="GO" id="GO:0016616">
    <property type="term" value="F:oxidoreductase activity, acting on the CH-OH group of donors, NAD or NADP as acceptor"/>
    <property type="evidence" value="ECO:0007669"/>
    <property type="project" value="InterPro"/>
</dbReference>
<sequence length="319" mass="33252">MANILITTRSVASCATAVSMLQQAGHSIKVQIGVGDMPEEVMAGLVAGVDALIVGVDRVTRRVVEAGAPTLKIIARNGVGYNNVDLDAAAEHGVAVTVAPGASAVSVAELALGLMLTLSRSIACQNQCIQSGGWERPMGTELYGRTLGILGVGTIGSEVARRARALGMNVLACDILPNHTFAAQVGFPYVPLEELLQGSDILTLHVPATPETRGIIGRAALARMRPGALLINTARGELVDEHAVRGAILSGVLGGYAADTLLREPPLPGDPLLGLDRVVLTPHCGAYTRQAVERCGIMVAEEVLRVLCGEAPRHPVVRH</sequence>
<dbReference type="InterPro" id="IPR029753">
    <property type="entry name" value="D-isomer_DH_CS"/>
</dbReference>
<dbReference type="PANTHER" id="PTHR42789">
    <property type="entry name" value="D-ISOMER SPECIFIC 2-HYDROXYACID DEHYDROGENASE FAMILY PROTEIN (AFU_ORTHOLOGUE AFUA_6G10090)"/>
    <property type="match status" value="1"/>
</dbReference>
<dbReference type="InterPro" id="IPR006140">
    <property type="entry name" value="D-isomer_DH_NAD-bd"/>
</dbReference>
<dbReference type="SUPFAM" id="SSF51735">
    <property type="entry name" value="NAD(P)-binding Rossmann-fold domains"/>
    <property type="match status" value="1"/>
</dbReference>
<dbReference type="Pfam" id="PF00389">
    <property type="entry name" value="2-Hacid_dh"/>
    <property type="match status" value="1"/>
</dbReference>
<gene>
    <name evidence="7" type="ORF">H8S62_13600</name>
</gene>
<dbReference type="InterPro" id="IPR050857">
    <property type="entry name" value="D-2-hydroxyacid_DH"/>
</dbReference>
<dbReference type="InterPro" id="IPR006139">
    <property type="entry name" value="D-isomer_2_OHA_DH_cat_dom"/>
</dbReference>
<dbReference type="InterPro" id="IPR036291">
    <property type="entry name" value="NAD(P)-bd_dom_sf"/>
</dbReference>
<protein>
    <submittedName>
        <fullName evidence="7">Phosphoglycerate dehydrogenase</fullName>
    </submittedName>
</protein>
<evidence type="ECO:0000256" key="2">
    <source>
        <dbReference type="ARBA" id="ARBA00023002"/>
    </source>
</evidence>
<dbReference type="AlphaFoldDB" id="A0A8J6JMK0"/>
<dbReference type="RefSeq" id="WP_186919837.1">
    <property type="nucleotide sequence ID" value="NZ_JACOPQ010000011.1"/>
</dbReference>
<evidence type="ECO:0000313" key="8">
    <source>
        <dbReference type="Proteomes" id="UP000607645"/>
    </source>
</evidence>
<feature type="domain" description="D-isomer specific 2-hydroxyacid dehydrogenase catalytic" evidence="5">
    <location>
        <begin position="14"/>
        <end position="316"/>
    </location>
</feature>
<dbReference type="EMBL" id="JACOPQ010000011">
    <property type="protein sequence ID" value="MBC5738042.1"/>
    <property type="molecule type" value="Genomic_DNA"/>
</dbReference>
<accession>A0A8J6JMK0</accession>
<dbReference type="Proteomes" id="UP000607645">
    <property type="component" value="Unassembled WGS sequence"/>
</dbReference>
<dbReference type="Pfam" id="PF02826">
    <property type="entry name" value="2-Hacid_dh_C"/>
    <property type="match status" value="1"/>
</dbReference>
<proteinExistence type="inferred from homology"/>
<dbReference type="Gene3D" id="3.40.50.720">
    <property type="entry name" value="NAD(P)-binding Rossmann-like Domain"/>
    <property type="match status" value="2"/>
</dbReference>
<dbReference type="PROSITE" id="PS00671">
    <property type="entry name" value="D_2_HYDROXYACID_DH_3"/>
    <property type="match status" value="1"/>
</dbReference>
<comment type="caution">
    <text evidence="7">The sequence shown here is derived from an EMBL/GenBank/DDBJ whole genome shotgun (WGS) entry which is preliminary data.</text>
</comment>
<dbReference type="PROSITE" id="PS00670">
    <property type="entry name" value="D_2_HYDROXYACID_DH_2"/>
    <property type="match status" value="1"/>
</dbReference>
<dbReference type="FunFam" id="3.40.50.720:FF:000203">
    <property type="entry name" value="D-3-phosphoglycerate dehydrogenase (SerA)"/>
    <property type="match status" value="1"/>
</dbReference>
<keyword evidence="2 4" id="KW-0560">Oxidoreductase</keyword>
<evidence type="ECO:0000259" key="5">
    <source>
        <dbReference type="Pfam" id="PF00389"/>
    </source>
</evidence>
<dbReference type="CDD" id="cd12172">
    <property type="entry name" value="PGDH_like_2"/>
    <property type="match status" value="1"/>
</dbReference>
<reference evidence="7" key="1">
    <citation type="submission" date="2020-08" db="EMBL/GenBank/DDBJ databases">
        <title>Genome public.</title>
        <authorList>
            <person name="Liu C."/>
            <person name="Sun Q."/>
        </authorList>
    </citation>
    <scope>NUCLEOTIDE SEQUENCE</scope>
    <source>
        <strain evidence="7">NSJ-52</strain>
    </source>
</reference>
<evidence type="ECO:0000256" key="3">
    <source>
        <dbReference type="ARBA" id="ARBA00023027"/>
    </source>
</evidence>
<evidence type="ECO:0000256" key="1">
    <source>
        <dbReference type="ARBA" id="ARBA00005854"/>
    </source>
</evidence>
<name>A0A8J6JMK0_9FIRM</name>
<dbReference type="SUPFAM" id="SSF52283">
    <property type="entry name" value="Formate/glycerate dehydrogenase catalytic domain-like"/>
    <property type="match status" value="1"/>
</dbReference>
<comment type="similarity">
    <text evidence="1 4">Belongs to the D-isomer specific 2-hydroxyacid dehydrogenase family.</text>
</comment>
<evidence type="ECO:0000259" key="6">
    <source>
        <dbReference type="Pfam" id="PF02826"/>
    </source>
</evidence>
<keyword evidence="3" id="KW-0520">NAD</keyword>
<organism evidence="7 8">
    <name type="scientific">Lawsonibacter faecis</name>
    <dbReference type="NCBI Taxonomy" id="2763052"/>
    <lineage>
        <taxon>Bacteria</taxon>
        <taxon>Bacillati</taxon>
        <taxon>Bacillota</taxon>
        <taxon>Clostridia</taxon>
        <taxon>Eubacteriales</taxon>
        <taxon>Oscillospiraceae</taxon>
        <taxon>Lawsonibacter</taxon>
    </lineage>
</organism>
<keyword evidence="8" id="KW-1185">Reference proteome</keyword>
<feature type="domain" description="D-isomer specific 2-hydroxyacid dehydrogenase NAD-binding" evidence="6">
    <location>
        <begin position="112"/>
        <end position="285"/>
    </location>
</feature>